<evidence type="ECO:0000313" key="2">
    <source>
        <dbReference type="Proteomes" id="UP001152888"/>
    </source>
</evidence>
<name>A0A9P0QJ50_ACAOB</name>
<sequence length="95" mass="10721">MFRGCFQQTRKLLDLNEDRALMAALQSDCTRELMHRLEGLAGEVPAVQLWRERLATSPILSGMENSSDDTASRSWLRRSLRAGQVGTSFARSTTY</sequence>
<organism evidence="1 2">
    <name type="scientific">Acanthoscelides obtectus</name>
    <name type="common">Bean weevil</name>
    <name type="synonym">Bruchus obtectus</name>
    <dbReference type="NCBI Taxonomy" id="200917"/>
    <lineage>
        <taxon>Eukaryota</taxon>
        <taxon>Metazoa</taxon>
        <taxon>Ecdysozoa</taxon>
        <taxon>Arthropoda</taxon>
        <taxon>Hexapoda</taxon>
        <taxon>Insecta</taxon>
        <taxon>Pterygota</taxon>
        <taxon>Neoptera</taxon>
        <taxon>Endopterygota</taxon>
        <taxon>Coleoptera</taxon>
        <taxon>Polyphaga</taxon>
        <taxon>Cucujiformia</taxon>
        <taxon>Chrysomeloidea</taxon>
        <taxon>Chrysomelidae</taxon>
        <taxon>Bruchinae</taxon>
        <taxon>Bruchini</taxon>
        <taxon>Acanthoscelides</taxon>
    </lineage>
</organism>
<reference evidence="1" key="1">
    <citation type="submission" date="2022-03" db="EMBL/GenBank/DDBJ databases">
        <authorList>
            <person name="Sayadi A."/>
        </authorList>
    </citation>
    <scope>NUCLEOTIDE SEQUENCE</scope>
</reference>
<dbReference type="Proteomes" id="UP001152888">
    <property type="component" value="Unassembled WGS sequence"/>
</dbReference>
<dbReference type="EMBL" id="CAKOFQ010012222">
    <property type="protein sequence ID" value="CAH2021384.1"/>
    <property type="molecule type" value="Genomic_DNA"/>
</dbReference>
<accession>A0A9P0QJ50</accession>
<dbReference type="AlphaFoldDB" id="A0A9P0QJ50"/>
<proteinExistence type="predicted"/>
<gene>
    <name evidence="1" type="ORF">ACAOBT_LOCUS38514</name>
</gene>
<protein>
    <submittedName>
        <fullName evidence="1">Uncharacterized protein</fullName>
    </submittedName>
</protein>
<evidence type="ECO:0000313" key="1">
    <source>
        <dbReference type="EMBL" id="CAH2021384.1"/>
    </source>
</evidence>
<keyword evidence="2" id="KW-1185">Reference proteome</keyword>
<comment type="caution">
    <text evidence="1">The sequence shown here is derived from an EMBL/GenBank/DDBJ whole genome shotgun (WGS) entry which is preliminary data.</text>
</comment>